<dbReference type="Proteomes" id="UP001205919">
    <property type="component" value="Unassembled WGS sequence"/>
</dbReference>
<proteinExistence type="predicted"/>
<dbReference type="InterPro" id="IPR003607">
    <property type="entry name" value="HD/PDEase_dom"/>
</dbReference>
<dbReference type="PROSITE" id="PS51831">
    <property type="entry name" value="HD"/>
    <property type="match status" value="1"/>
</dbReference>
<dbReference type="Gene3D" id="1.10.3210.10">
    <property type="entry name" value="Hypothetical protein af1432"/>
    <property type="match status" value="1"/>
</dbReference>
<dbReference type="RefSeq" id="WP_084482389.1">
    <property type="nucleotide sequence ID" value="NZ_DBEWVB010000149.1"/>
</dbReference>
<dbReference type="Pfam" id="PF01966">
    <property type="entry name" value="HD"/>
    <property type="match status" value="1"/>
</dbReference>
<name>A0AAW5K2Y5_9BACT</name>
<dbReference type="SUPFAM" id="SSF109604">
    <property type="entry name" value="HD-domain/PDEase-like"/>
    <property type="match status" value="1"/>
</dbReference>
<dbReference type="CDD" id="cd00077">
    <property type="entry name" value="HDc"/>
    <property type="match status" value="1"/>
</dbReference>
<dbReference type="AlphaFoldDB" id="A0AAW5K2Y5"/>
<gene>
    <name evidence="2" type="ORF">NE630_10190</name>
</gene>
<dbReference type="EMBL" id="JANFYT010000020">
    <property type="protein sequence ID" value="MCQ4814797.1"/>
    <property type="molecule type" value="Genomic_DNA"/>
</dbReference>
<evidence type="ECO:0000259" key="1">
    <source>
        <dbReference type="PROSITE" id="PS51831"/>
    </source>
</evidence>
<dbReference type="InterPro" id="IPR006674">
    <property type="entry name" value="HD_domain"/>
</dbReference>
<accession>A0AAW5K2Y5</accession>
<evidence type="ECO:0000313" key="2">
    <source>
        <dbReference type="EMBL" id="MCQ4814797.1"/>
    </source>
</evidence>
<evidence type="ECO:0000313" key="3">
    <source>
        <dbReference type="Proteomes" id="UP001205919"/>
    </source>
</evidence>
<organism evidence="2 3">
    <name type="scientific">Cloacibacillus evryensis</name>
    <dbReference type="NCBI Taxonomy" id="508460"/>
    <lineage>
        <taxon>Bacteria</taxon>
        <taxon>Thermotogati</taxon>
        <taxon>Synergistota</taxon>
        <taxon>Synergistia</taxon>
        <taxon>Synergistales</taxon>
        <taxon>Synergistaceae</taxon>
        <taxon>Cloacibacillus</taxon>
    </lineage>
</organism>
<protein>
    <submittedName>
        <fullName evidence="2">HD domain-containing protein</fullName>
    </submittedName>
</protein>
<comment type="caution">
    <text evidence="2">The sequence shown here is derived from an EMBL/GenBank/DDBJ whole genome shotgun (WGS) entry which is preliminary data.</text>
</comment>
<sequence>MMYSSEKTERWFNDYVDSFRIEGELARMQELKRRHSFRVQRLASAIAESLEWREENDAWLAHAVGLLHDTARFSQYRDYQTFQDSASFDHGDRGAEILAGLFDWEGIDRGDKEKVLAAVRHHNKIEIPADVPLSIYRWCALIRDADKIDVFRMVQSRIDNGTVYEMLPRHKKVSGLSPALVEEVRATGRGSYANARSLQDYRLIQLTWALDLNYPVSVVTLKEEGIFRRIADDLKEYPVADVVGGLMKKIDEF</sequence>
<dbReference type="GeneID" id="95757248"/>
<feature type="domain" description="HD" evidence="1">
    <location>
        <begin position="32"/>
        <end position="151"/>
    </location>
</feature>
<keyword evidence="3" id="KW-1185">Reference proteome</keyword>
<reference evidence="2 3" key="1">
    <citation type="submission" date="2022-06" db="EMBL/GenBank/DDBJ databases">
        <title>Isolation of gut microbiota from human fecal samples.</title>
        <authorList>
            <person name="Pamer E.G."/>
            <person name="Barat B."/>
            <person name="Waligurski E."/>
            <person name="Medina S."/>
            <person name="Paddock L."/>
            <person name="Mostad J."/>
        </authorList>
    </citation>
    <scope>NUCLEOTIDE SEQUENCE [LARGE SCALE GENOMIC DNA]</scope>
    <source>
        <strain evidence="2 3">DFI.9.90</strain>
    </source>
</reference>